<feature type="non-terminal residue" evidence="1">
    <location>
        <position position="65"/>
    </location>
</feature>
<dbReference type="Pfam" id="PF02646">
    <property type="entry name" value="RmuC"/>
    <property type="match status" value="1"/>
</dbReference>
<dbReference type="EMBL" id="BARV01041093">
    <property type="protein sequence ID" value="GAI47827.1"/>
    <property type="molecule type" value="Genomic_DNA"/>
</dbReference>
<sequence>MGTTLKNLVEKSTRLDEGLVTSKEETEKLRSTAEKLRQVLASPQQRGKWGERMVEDILRLMGLEE</sequence>
<dbReference type="InterPro" id="IPR003798">
    <property type="entry name" value="DNA_recombination_RmuC"/>
</dbReference>
<accession>X1NUU3</accession>
<proteinExistence type="predicted"/>
<comment type="caution">
    <text evidence="1">The sequence shown here is derived from an EMBL/GenBank/DDBJ whole genome shotgun (WGS) entry which is preliminary data.</text>
</comment>
<dbReference type="AlphaFoldDB" id="X1NUU3"/>
<organism evidence="1">
    <name type="scientific">marine sediment metagenome</name>
    <dbReference type="NCBI Taxonomy" id="412755"/>
    <lineage>
        <taxon>unclassified sequences</taxon>
        <taxon>metagenomes</taxon>
        <taxon>ecological metagenomes</taxon>
    </lineage>
</organism>
<protein>
    <submittedName>
        <fullName evidence="1">Uncharacterized protein</fullName>
    </submittedName>
</protein>
<evidence type="ECO:0000313" key="1">
    <source>
        <dbReference type="EMBL" id="GAI47827.1"/>
    </source>
</evidence>
<name>X1NUU3_9ZZZZ</name>
<reference evidence="1" key="1">
    <citation type="journal article" date="2014" name="Front. Microbiol.">
        <title>High frequency of phylogenetically diverse reductive dehalogenase-homologous genes in deep subseafloor sedimentary metagenomes.</title>
        <authorList>
            <person name="Kawai M."/>
            <person name="Futagami T."/>
            <person name="Toyoda A."/>
            <person name="Takaki Y."/>
            <person name="Nishi S."/>
            <person name="Hori S."/>
            <person name="Arai W."/>
            <person name="Tsubouchi T."/>
            <person name="Morono Y."/>
            <person name="Uchiyama I."/>
            <person name="Ito T."/>
            <person name="Fujiyama A."/>
            <person name="Inagaki F."/>
            <person name="Takami H."/>
        </authorList>
    </citation>
    <scope>NUCLEOTIDE SEQUENCE</scope>
    <source>
        <strain evidence="1">Expedition CK06-06</strain>
    </source>
</reference>
<gene>
    <name evidence="1" type="ORF">S06H3_62362</name>
</gene>